<dbReference type="Proteomes" id="UP000463857">
    <property type="component" value="Chromosome"/>
</dbReference>
<feature type="domain" description="NTP pyrophosphohydrolase MazG-like" evidence="1">
    <location>
        <begin position="32"/>
        <end position="107"/>
    </location>
</feature>
<dbReference type="SUPFAM" id="SSF101386">
    <property type="entry name" value="all-alpha NTP pyrophosphatases"/>
    <property type="match status" value="1"/>
</dbReference>
<dbReference type="GO" id="GO:0046076">
    <property type="term" value="P:dTTP catabolic process"/>
    <property type="evidence" value="ECO:0007669"/>
    <property type="project" value="TreeGrafter"/>
</dbReference>
<protein>
    <submittedName>
        <fullName evidence="2">MazG family protein</fullName>
    </submittedName>
</protein>
<accession>A0A7L4YRV4</accession>
<sequence length="208" mass="22885">MSEPDSERGLLRAVRVMDRLRSPGGCPWDAEQDHRSLAPYLLEEAYEAVDAIDGADRAHLREELGDVLLQVLFHARIAADDETAPFDIDDVADGLADKLERRHPHVFGDTVVDGAAQVDVNWEQIKAAEKGRTGPYDGVTWSQPSLSLAAQVLRRAERAGQSVELAGDDAEAELAASLLQTVQRAREVGVDPELALRRALREFAAERR</sequence>
<dbReference type="OrthoDB" id="9808939at2"/>
<proteinExistence type="predicted"/>
<dbReference type="PANTHER" id="PTHR30522:SF0">
    <property type="entry name" value="NUCLEOSIDE TRIPHOSPHATE PYROPHOSPHOHYDROLASE"/>
    <property type="match status" value="1"/>
</dbReference>
<dbReference type="FunFam" id="1.10.287.1080:FF:000001">
    <property type="entry name" value="Nucleoside triphosphate pyrophosphohydrolase"/>
    <property type="match status" value="1"/>
</dbReference>
<dbReference type="InterPro" id="IPR048015">
    <property type="entry name" value="NTP-PPase_MazG-like_N"/>
</dbReference>
<dbReference type="GO" id="GO:0046052">
    <property type="term" value="P:UTP catabolic process"/>
    <property type="evidence" value="ECO:0007669"/>
    <property type="project" value="TreeGrafter"/>
</dbReference>
<dbReference type="GO" id="GO:0046047">
    <property type="term" value="P:TTP catabolic process"/>
    <property type="evidence" value="ECO:0007669"/>
    <property type="project" value="TreeGrafter"/>
</dbReference>
<name>A0A7L4YRV4_9ACTN</name>
<evidence type="ECO:0000313" key="2">
    <source>
        <dbReference type="EMBL" id="QHC01287.1"/>
    </source>
</evidence>
<organism evidence="2 3">
    <name type="scientific">Epidermidibacterium keratini</name>
    <dbReference type="NCBI Taxonomy" id="1891644"/>
    <lineage>
        <taxon>Bacteria</taxon>
        <taxon>Bacillati</taxon>
        <taxon>Actinomycetota</taxon>
        <taxon>Actinomycetes</taxon>
        <taxon>Sporichthyales</taxon>
        <taxon>Sporichthyaceae</taxon>
        <taxon>Epidermidibacterium</taxon>
    </lineage>
</organism>
<dbReference type="CDD" id="cd11528">
    <property type="entry name" value="NTP-PPase_MazG_Nterm"/>
    <property type="match status" value="1"/>
</dbReference>
<dbReference type="InterPro" id="IPR004518">
    <property type="entry name" value="MazG-like_dom"/>
</dbReference>
<dbReference type="AlphaFoldDB" id="A0A7L4YRV4"/>
<dbReference type="EMBL" id="CP047156">
    <property type="protein sequence ID" value="QHC01287.1"/>
    <property type="molecule type" value="Genomic_DNA"/>
</dbReference>
<dbReference type="NCBIfam" id="TIGR00444">
    <property type="entry name" value="mazG"/>
    <property type="match status" value="1"/>
</dbReference>
<dbReference type="Gene3D" id="1.10.287.1080">
    <property type="entry name" value="MazG-like"/>
    <property type="match status" value="1"/>
</dbReference>
<dbReference type="FunCoup" id="A0A7L4YRV4">
    <property type="interactions" value="31"/>
</dbReference>
<reference evidence="2 3" key="1">
    <citation type="journal article" date="2018" name="Int. J. Syst. Evol. Microbiol.">
        <title>Epidermidibacterium keratini gen. nov., sp. nov., a member of the family Sporichthyaceae, isolated from keratin epidermis.</title>
        <authorList>
            <person name="Lee D.G."/>
            <person name="Trujillo M.E."/>
            <person name="Kang S."/>
            <person name="Nam J.J."/>
            <person name="Kim Y.J."/>
        </authorList>
    </citation>
    <scope>NUCLEOTIDE SEQUENCE [LARGE SCALE GENOMIC DNA]</scope>
    <source>
        <strain evidence="2 3">EPI-7</strain>
    </source>
</reference>
<dbReference type="GO" id="GO:0047429">
    <property type="term" value="F:nucleoside triphosphate diphosphatase activity"/>
    <property type="evidence" value="ECO:0007669"/>
    <property type="project" value="TreeGrafter"/>
</dbReference>
<dbReference type="GO" id="GO:0006203">
    <property type="term" value="P:dGTP catabolic process"/>
    <property type="evidence" value="ECO:0007669"/>
    <property type="project" value="TreeGrafter"/>
</dbReference>
<dbReference type="GO" id="GO:0006950">
    <property type="term" value="P:response to stress"/>
    <property type="evidence" value="ECO:0007669"/>
    <property type="project" value="UniProtKB-ARBA"/>
</dbReference>
<dbReference type="KEGG" id="eke:EK0264_14000"/>
<dbReference type="GO" id="GO:0046081">
    <property type="term" value="P:dUTP catabolic process"/>
    <property type="evidence" value="ECO:0007669"/>
    <property type="project" value="TreeGrafter"/>
</dbReference>
<dbReference type="InParanoid" id="A0A7L4YRV4"/>
<keyword evidence="3" id="KW-1185">Reference proteome</keyword>
<evidence type="ECO:0000259" key="1">
    <source>
        <dbReference type="Pfam" id="PF03819"/>
    </source>
</evidence>
<dbReference type="InterPro" id="IPR011551">
    <property type="entry name" value="NTP_PyrPHydrolase_MazG"/>
</dbReference>
<evidence type="ECO:0000313" key="3">
    <source>
        <dbReference type="Proteomes" id="UP000463857"/>
    </source>
</evidence>
<gene>
    <name evidence="2" type="ORF">EK0264_14000</name>
</gene>
<dbReference type="Pfam" id="PF03819">
    <property type="entry name" value="MazG"/>
    <property type="match status" value="1"/>
</dbReference>
<dbReference type="PANTHER" id="PTHR30522">
    <property type="entry name" value="NUCLEOSIDE TRIPHOSPHATE PYROPHOSPHOHYDROLASE"/>
    <property type="match status" value="1"/>
</dbReference>
<dbReference type="RefSeq" id="WP_159546424.1">
    <property type="nucleotide sequence ID" value="NZ_CP047156.1"/>
</dbReference>
<dbReference type="GO" id="GO:0046061">
    <property type="term" value="P:dATP catabolic process"/>
    <property type="evidence" value="ECO:0007669"/>
    <property type="project" value="TreeGrafter"/>
</dbReference>